<feature type="transmembrane region" description="Helical" evidence="5">
    <location>
        <begin position="12"/>
        <end position="32"/>
    </location>
</feature>
<feature type="transmembrane region" description="Helical" evidence="5">
    <location>
        <begin position="52"/>
        <end position="70"/>
    </location>
</feature>
<keyword evidence="4 5" id="KW-0472">Membrane</keyword>
<dbReference type="AlphaFoldDB" id="A0A1L9SNR6"/>
<dbReference type="Pfam" id="PF07690">
    <property type="entry name" value="MFS_1"/>
    <property type="match status" value="1"/>
</dbReference>
<feature type="transmembrane region" description="Helical" evidence="5">
    <location>
        <begin position="449"/>
        <end position="470"/>
    </location>
</feature>
<feature type="transmembrane region" description="Helical" evidence="5">
    <location>
        <begin position="417"/>
        <end position="437"/>
    </location>
</feature>
<name>A0A1L9SNR6_9EURO</name>
<dbReference type="STRING" id="1073090.A0A1L9SNR6"/>
<evidence type="ECO:0000313" key="8">
    <source>
        <dbReference type="Proteomes" id="UP000184188"/>
    </source>
</evidence>
<evidence type="ECO:0000256" key="3">
    <source>
        <dbReference type="ARBA" id="ARBA00022989"/>
    </source>
</evidence>
<feature type="domain" description="Major facilitator superfamily (MFS) profile" evidence="6">
    <location>
        <begin position="16"/>
        <end position="471"/>
    </location>
</feature>
<gene>
    <name evidence="7" type="ORF">ASPZODRAFT_150923</name>
</gene>
<dbReference type="InterPro" id="IPR011701">
    <property type="entry name" value="MFS"/>
</dbReference>
<dbReference type="GeneID" id="34612149"/>
<proteinExistence type="predicted"/>
<organism evidence="7 8">
    <name type="scientific">Penicilliopsis zonata CBS 506.65</name>
    <dbReference type="NCBI Taxonomy" id="1073090"/>
    <lineage>
        <taxon>Eukaryota</taxon>
        <taxon>Fungi</taxon>
        <taxon>Dikarya</taxon>
        <taxon>Ascomycota</taxon>
        <taxon>Pezizomycotina</taxon>
        <taxon>Eurotiomycetes</taxon>
        <taxon>Eurotiomycetidae</taxon>
        <taxon>Eurotiales</taxon>
        <taxon>Aspergillaceae</taxon>
        <taxon>Penicilliopsis</taxon>
    </lineage>
</organism>
<dbReference type="GO" id="GO:0022857">
    <property type="term" value="F:transmembrane transporter activity"/>
    <property type="evidence" value="ECO:0007669"/>
    <property type="project" value="InterPro"/>
</dbReference>
<dbReference type="GO" id="GO:0005886">
    <property type="term" value="C:plasma membrane"/>
    <property type="evidence" value="ECO:0007669"/>
    <property type="project" value="TreeGrafter"/>
</dbReference>
<evidence type="ECO:0000256" key="1">
    <source>
        <dbReference type="ARBA" id="ARBA00004141"/>
    </source>
</evidence>
<feature type="transmembrane region" description="Helical" evidence="5">
    <location>
        <begin position="311"/>
        <end position="333"/>
    </location>
</feature>
<dbReference type="Gene3D" id="1.20.1250.20">
    <property type="entry name" value="MFS general substrate transporter like domains"/>
    <property type="match status" value="1"/>
</dbReference>
<accession>A0A1L9SNR6</accession>
<dbReference type="SUPFAM" id="SSF103473">
    <property type="entry name" value="MFS general substrate transporter"/>
    <property type="match status" value="1"/>
</dbReference>
<evidence type="ECO:0000313" key="7">
    <source>
        <dbReference type="EMBL" id="OJJ48753.1"/>
    </source>
</evidence>
<keyword evidence="3 5" id="KW-1133">Transmembrane helix</keyword>
<dbReference type="PANTHER" id="PTHR23502">
    <property type="entry name" value="MAJOR FACILITATOR SUPERFAMILY"/>
    <property type="match status" value="1"/>
</dbReference>
<dbReference type="PANTHER" id="PTHR23502:SF160">
    <property type="entry name" value="MAJOR FACILITATOR SUPERFAMILY (MFS) PROFILE DOMAIN-CONTAINING PROTEIN-RELATED"/>
    <property type="match status" value="1"/>
</dbReference>
<feature type="transmembrane region" description="Helical" evidence="5">
    <location>
        <begin position="258"/>
        <end position="291"/>
    </location>
</feature>
<feature type="transmembrane region" description="Helical" evidence="5">
    <location>
        <begin position="140"/>
        <end position="164"/>
    </location>
</feature>
<feature type="transmembrane region" description="Helical" evidence="5">
    <location>
        <begin position="82"/>
        <end position="99"/>
    </location>
</feature>
<keyword evidence="8" id="KW-1185">Reference proteome</keyword>
<feature type="transmembrane region" description="Helical" evidence="5">
    <location>
        <begin position="381"/>
        <end position="405"/>
    </location>
</feature>
<protein>
    <recommendedName>
        <fullName evidence="6">Major facilitator superfamily (MFS) profile domain-containing protein</fullName>
    </recommendedName>
</protein>
<keyword evidence="2 5" id="KW-0812">Transmembrane</keyword>
<dbReference type="Proteomes" id="UP000184188">
    <property type="component" value="Unassembled WGS sequence"/>
</dbReference>
<comment type="subcellular location">
    <subcellularLocation>
        <location evidence="1">Membrane</location>
        <topology evidence="1">Multi-pass membrane protein</topology>
    </subcellularLocation>
</comment>
<dbReference type="VEuPathDB" id="FungiDB:ASPZODRAFT_150923"/>
<sequence>MTVDPRQLPRSVRYGAVLTVNMFVFMGNMYSAGLATAFSSLAEDLEVSYAKLSGLVTWSVLSMGLANLFWMPCALCFGKRPVVLVSMAMFLGGTIWSAVAPGYNSLLASRVFASVGYGSIESLGPSILADLFYERHYASAMAVFAAFLSAGSQVGPMIAGYLVTARGWRWFFYLCSILTGANLLTTIFFLPETLYEPDVDETTMLQEGDADREKDTYAHVERTQASAMALDGSVSHWKSLYTVSLSRAAKEKGVFRHFATLFVLPLPLLIIPGVLLASIMYGVVLGGTVAISTLLADLLSPPPYLFSAADIGLFTFTSFIGILIAWPIAGPLTDLLSRMLRSRNNGVHKPEHRLPALLVPFLICPAGLVVFGYTMAREESYLRLAVGVAMSTAALALVPAVMLAYVVDAYPAVSGEALVLVNASKNIVAFGLAKGAVPWMESHGVGRMFYEMAGIEWAVLLLALPLYFAGPSIRSRMMGMFDK</sequence>
<evidence type="ECO:0000259" key="6">
    <source>
        <dbReference type="PROSITE" id="PS50850"/>
    </source>
</evidence>
<reference evidence="8" key="1">
    <citation type="journal article" date="2017" name="Genome Biol.">
        <title>Comparative genomics reveals high biological diversity and specific adaptations in the industrially and medically important fungal genus Aspergillus.</title>
        <authorList>
            <person name="de Vries R.P."/>
            <person name="Riley R."/>
            <person name="Wiebenga A."/>
            <person name="Aguilar-Osorio G."/>
            <person name="Amillis S."/>
            <person name="Uchima C.A."/>
            <person name="Anderluh G."/>
            <person name="Asadollahi M."/>
            <person name="Askin M."/>
            <person name="Barry K."/>
            <person name="Battaglia E."/>
            <person name="Bayram O."/>
            <person name="Benocci T."/>
            <person name="Braus-Stromeyer S.A."/>
            <person name="Caldana C."/>
            <person name="Canovas D."/>
            <person name="Cerqueira G.C."/>
            <person name="Chen F."/>
            <person name="Chen W."/>
            <person name="Choi C."/>
            <person name="Clum A."/>
            <person name="Dos Santos R.A."/>
            <person name="Damasio A.R."/>
            <person name="Diallinas G."/>
            <person name="Emri T."/>
            <person name="Fekete E."/>
            <person name="Flipphi M."/>
            <person name="Freyberg S."/>
            <person name="Gallo A."/>
            <person name="Gournas C."/>
            <person name="Habgood R."/>
            <person name="Hainaut M."/>
            <person name="Harispe M.L."/>
            <person name="Henrissat B."/>
            <person name="Hilden K.S."/>
            <person name="Hope R."/>
            <person name="Hossain A."/>
            <person name="Karabika E."/>
            <person name="Karaffa L."/>
            <person name="Karanyi Z."/>
            <person name="Krasevec N."/>
            <person name="Kuo A."/>
            <person name="Kusch H."/>
            <person name="LaButti K."/>
            <person name="Lagendijk E.L."/>
            <person name="Lapidus A."/>
            <person name="Levasseur A."/>
            <person name="Lindquist E."/>
            <person name="Lipzen A."/>
            <person name="Logrieco A.F."/>
            <person name="MacCabe A."/>
            <person name="Maekelae M.R."/>
            <person name="Malavazi I."/>
            <person name="Melin P."/>
            <person name="Meyer V."/>
            <person name="Mielnichuk N."/>
            <person name="Miskei M."/>
            <person name="Molnar A.P."/>
            <person name="Mule G."/>
            <person name="Ngan C.Y."/>
            <person name="Orejas M."/>
            <person name="Orosz E."/>
            <person name="Ouedraogo J.P."/>
            <person name="Overkamp K.M."/>
            <person name="Park H.-S."/>
            <person name="Perrone G."/>
            <person name="Piumi F."/>
            <person name="Punt P.J."/>
            <person name="Ram A.F."/>
            <person name="Ramon A."/>
            <person name="Rauscher S."/>
            <person name="Record E."/>
            <person name="Riano-Pachon D.M."/>
            <person name="Robert V."/>
            <person name="Roehrig J."/>
            <person name="Ruller R."/>
            <person name="Salamov A."/>
            <person name="Salih N.S."/>
            <person name="Samson R.A."/>
            <person name="Sandor E."/>
            <person name="Sanguinetti M."/>
            <person name="Schuetze T."/>
            <person name="Sepcic K."/>
            <person name="Shelest E."/>
            <person name="Sherlock G."/>
            <person name="Sophianopoulou V."/>
            <person name="Squina F.M."/>
            <person name="Sun H."/>
            <person name="Susca A."/>
            <person name="Todd R.B."/>
            <person name="Tsang A."/>
            <person name="Unkles S.E."/>
            <person name="van de Wiele N."/>
            <person name="van Rossen-Uffink D."/>
            <person name="Oliveira J.V."/>
            <person name="Vesth T.C."/>
            <person name="Visser J."/>
            <person name="Yu J.-H."/>
            <person name="Zhou M."/>
            <person name="Andersen M.R."/>
            <person name="Archer D.B."/>
            <person name="Baker S.E."/>
            <person name="Benoit I."/>
            <person name="Brakhage A.A."/>
            <person name="Braus G.H."/>
            <person name="Fischer R."/>
            <person name="Frisvad J.C."/>
            <person name="Goldman G.H."/>
            <person name="Houbraken J."/>
            <person name="Oakley B."/>
            <person name="Pocsi I."/>
            <person name="Scazzocchio C."/>
            <person name="Seiboth B."/>
            <person name="vanKuyk P.A."/>
            <person name="Wortman J."/>
            <person name="Dyer P.S."/>
            <person name="Grigoriev I.V."/>
        </authorList>
    </citation>
    <scope>NUCLEOTIDE SEQUENCE [LARGE SCALE GENOMIC DNA]</scope>
    <source>
        <strain evidence="8">CBS 506.65</strain>
    </source>
</reference>
<dbReference type="OrthoDB" id="2585655at2759"/>
<dbReference type="InterPro" id="IPR036259">
    <property type="entry name" value="MFS_trans_sf"/>
</dbReference>
<dbReference type="InterPro" id="IPR020846">
    <property type="entry name" value="MFS_dom"/>
</dbReference>
<dbReference type="RefSeq" id="XP_022583263.1">
    <property type="nucleotide sequence ID" value="XM_022725684.1"/>
</dbReference>
<dbReference type="EMBL" id="KV878339">
    <property type="protein sequence ID" value="OJJ48753.1"/>
    <property type="molecule type" value="Genomic_DNA"/>
</dbReference>
<evidence type="ECO:0000256" key="5">
    <source>
        <dbReference type="SAM" id="Phobius"/>
    </source>
</evidence>
<dbReference type="PROSITE" id="PS50850">
    <property type="entry name" value="MFS"/>
    <property type="match status" value="1"/>
</dbReference>
<feature type="transmembrane region" description="Helical" evidence="5">
    <location>
        <begin position="354"/>
        <end position="375"/>
    </location>
</feature>
<evidence type="ECO:0000256" key="4">
    <source>
        <dbReference type="ARBA" id="ARBA00023136"/>
    </source>
</evidence>
<feature type="transmembrane region" description="Helical" evidence="5">
    <location>
        <begin position="170"/>
        <end position="190"/>
    </location>
</feature>
<evidence type="ECO:0000256" key="2">
    <source>
        <dbReference type="ARBA" id="ARBA00022692"/>
    </source>
</evidence>